<comment type="caution">
    <text evidence="1">The sequence shown here is derived from an EMBL/GenBank/DDBJ whole genome shotgun (WGS) entry which is preliminary data.</text>
</comment>
<sequence>MEWKVRSLSIEGYFPADWPCRTHHAIVDQKDRIIGSLAGRPVGDDTWDDDCVDAYDEMTDALGELKLSPDERFHRRGDYPAITTGISYGGGQTEPAELILHETNVPIVKKLRKGRGVRRISGFMNGTFALGSPKMYKHYERNMDELLEHHPDLELPYDNLIQAATTFNFGPNVVTKIHTDSANFPCGWCSIASLGEYNPKTGGHIILYHAKLVIEFPPHSVMHILSAVFPHGNVQIGEHETRASITQYTAGGLFRRVAYGHRTEAEFEEQDPEGKAAMDASRRERWKAAVDLFSTCDELAAD</sequence>
<reference evidence="1" key="2">
    <citation type="journal article" date="2022" name="New Phytol.">
        <title>Evolutionary transition to the ectomycorrhizal habit in the genomes of a hyperdiverse lineage of mushroom-forming fungi.</title>
        <authorList>
            <person name="Looney B."/>
            <person name="Miyauchi S."/>
            <person name="Morin E."/>
            <person name="Drula E."/>
            <person name="Courty P.E."/>
            <person name="Kohler A."/>
            <person name="Kuo A."/>
            <person name="LaButti K."/>
            <person name="Pangilinan J."/>
            <person name="Lipzen A."/>
            <person name="Riley R."/>
            <person name="Andreopoulos W."/>
            <person name="He G."/>
            <person name="Johnson J."/>
            <person name="Nolan M."/>
            <person name="Tritt A."/>
            <person name="Barry K.W."/>
            <person name="Grigoriev I.V."/>
            <person name="Nagy L.G."/>
            <person name="Hibbett D."/>
            <person name="Henrissat B."/>
            <person name="Matheny P.B."/>
            <person name="Labbe J."/>
            <person name="Martin F.M."/>
        </authorList>
    </citation>
    <scope>NUCLEOTIDE SEQUENCE</scope>
    <source>
        <strain evidence="1">FP105234-sp</strain>
    </source>
</reference>
<accession>A0ACB8R3W5</accession>
<organism evidence="1 2">
    <name type="scientific">Auriscalpium vulgare</name>
    <dbReference type="NCBI Taxonomy" id="40419"/>
    <lineage>
        <taxon>Eukaryota</taxon>
        <taxon>Fungi</taxon>
        <taxon>Dikarya</taxon>
        <taxon>Basidiomycota</taxon>
        <taxon>Agaricomycotina</taxon>
        <taxon>Agaricomycetes</taxon>
        <taxon>Russulales</taxon>
        <taxon>Auriscalpiaceae</taxon>
        <taxon>Auriscalpium</taxon>
    </lineage>
</organism>
<dbReference type="Proteomes" id="UP000814033">
    <property type="component" value="Unassembled WGS sequence"/>
</dbReference>
<protein>
    <submittedName>
        <fullName evidence="1">Uncharacterized protein</fullName>
    </submittedName>
</protein>
<name>A0ACB8R3W5_9AGAM</name>
<gene>
    <name evidence="1" type="ORF">FA95DRAFT_1505673</name>
</gene>
<dbReference type="EMBL" id="MU276500">
    <property type="protein sequence ID" value="KAI0038445.1"/>
    <property type="molecule type" value="Genomic_DNA"/>
</dbReference>
<evidence type="ECO:0000313" key="1">
    <source>
        <dbReference type="EMBL" id="KAI0038445.1"/>
    </source>
</evidence>
<keyword evidence="2" id="KW-1185">Reference proteome</keyword>
<evidence type="ECO:0000313" key="2">
    <source>
        <dbReference type="Proteomes" id="UP000814033"/>
    </source>
</evidence>
<feature type="non-terminal residue" evidence="1">
    <location>
        <position position="302"/>
    </location>
</feature>
<proteinExistence type="predicted"/>
<reference evidence="1" key="1">
    <citation type="submission" date="2021-02" db="EMBL/GenBank/DDBJ databases">
        <authorList>
            <consortium name="DOE Joint Genome Institute"/>
            <person name="Ahrendt S."/>
            <person name="Looney B.P."/>
            <person name="Miyauchi S."/>
            <person name="Morin E."/>
            <person name="Drula E."/>
            <person name="Courty P.E."/>
            <person name="Chicoki N."/>
            <person name="Fauchery L."/>
            <person name="Kohler A."/>
            <person name="Kuo A."/>
            <person name="Labutti K."/>
            <person name="Pangilinan J."/>
            <person name="Lipzen A."/>
            <person name="Riley R."/>
            <person name="Andreopoulos W."/>
            <person name="He G."/>
            <person name="Johnson J."/>
            <person name="Barry K.W."/>
            <person name="Grigoriev I.V."/>
            <person name="Nagy L."/>
            <person name="Hibbett D."/>
            <person name="Henrissat B."/>
            <person name="Matheny P.B."/>
            <person name="Labbe J."/>
            <person name="Martin F."/>
        </authorList>
    </citation>
    <scope>NUCLEOTIDE SEQUENCE</scope>
    <source>
        <strain evidence="1">FP105234-sp</strain>
    </source>
</reference>